<protein>
    <submittedName>
        <fullName evidence="1">Uncharacterized protein</fullName>
    </submittedName>
</protein>
<organism evidence="1 2">
    <name type="scientific">Providencia rettgeri</name>
    <dbReference type="NCBI Taxonomy" id="587"/>
    <lineage>
        <taxon>Bacteria</taxon>
        <taxon>Pseudomonadati</taxon>
        <taxon>Pseudomonadota</taxon>
        <taxon>Gammaproteobacteria</taxon>
        <taxon>Enterobacterales</taxon>
        <taxon>Morganellaceae</taxon>
        <taxon>Providencia</taxon>
    </lineage>
</organism>
<name>A0A379FR57_PRORE</name>
<reference evidence="1 2" key="1">
    <citation type="submission" date="2018-06" db="EMBL/GenBank/DDBJ databases">
        <authorList>
            <consortium name="Pathogen Informatics"/>
            <person name="Doyle S."/>
        </authorList>
    </citation>
    <scope>NUCLEOTIDE SEQUENCE [LARGE SCALE GENOMIC DNA]</scope>
    <source>
        <strain evidence="1 2">NCTC11801</strain>
    </source>
</reference>
<dbReference type="AlphaFoldDB" id="A0A379FR57"/>
<dbReference type="Proteomes" id="UP000254208">
    <property type="component" value="Unassembled WGS sequence"/>
</dbReference>
<accession>A0A379FR57</accession>
<dbReference type="RefSeq" id="WP_115167206.1">
    <property type="nucleotide sequence ID" value="NZ_CP077317.1"/>
</dbReference>
<gene>
    <name evidence="1" type="ORF">NCTC11801_02255</name>
</gene>
<evidence type="ECO:0000313" key="2">
    <source>
        <dbReference type="Proteomes" id="UP000254208"/>
    </source>
</evidence>
<evidence type="ECO:0000313" key="1">
    <source>
        <dbReference type="EMBL" id="SUC31304.1"/>
    </source>
</evidence>
<dbReference type="EMBL" id="UGTZ01000001">
    <property type="protein sequence ID" value="SUC31304.1"/>
    <property type="molecule type" value="Genomic_DNA"/>
</dbReference>
<dbReference type="GeneID" id="93673148"/>
<proteinExistence type="predicted"/>
<sequence length="59" mass="6247">MYGSIAANVNNNAAARNDVDIKLKATFNNNYGQITAANNQKLDIGTLENYAGKVTAGKT</sequence>